<dbReference type="Proteomes" id="UP000476934">
    <property type="component" value="Unassembled WGS sequence"/>
</dbReference>
<dbReference type="PANTHER" id="PTHR30146:SF149">
    <property type="entry name" value="HTH-TYPE TRANSCRIPTIONAL REGULATOR EBGR"/>
    <property type="match status" value="1"/>
</dbReference>
<evidence type="ECO:0000259" key="4">
    <source>
        <dbReference type="PROSITE" id="PS50932"/>
    </source>
</evidence>
<name>A0A6M0P3U8_9BACI</name>
<dbReference type="InterPro" id="IPR000843">
    <property type="entry name" value="HTH_LacI"/>
</dbReference>
<evidence type="ECO:0000256" key="3">
    <source>
        <dbReference type="ARBA" id="ARBA00023163"/>
    </source>
</evidence>
<keyword evidence="1" id="KW-0805">Transcription regulation</keyword>
<reference evidence="5 6" key="2">
    <citation type="submission" date="2020-03" db="EMBL/GenBank/DDBJ databases">
        <title>Bacillus aquiflavi sp. nov., isolated from yellow water of strong flavor Chinese baijiu in Yibin region of China.</title>
        <authorList>
            <person name="Xie J."/>
        </authorList>
    </citation>
    <scope>NUCLEOTIDE SEQUENCE [LARGE SCALE GENOMIC DNA]</scope>
    <source>
        <strain evidence="5 6">Gsoil 114</strain>
    </source>
</reference>
<dbReference type="Pfam" id="PF00356">
    <property type="entry name" value="LacI"/>
    <property type="match status" value="1"/>
</dbReference>
<dbReference type="RefSeq" id="WP_163173278.1">
    <property type="nucleotide sequence ID" value="NZ_JAAIWK010000004.1"/>
</dbReference>
<evidence type="ECO:0000256" key="2">
    <source>
        <dbReference type="ARBA" id="ARBA00023125"/>
    </source>
</evidence>
<dbReference type="InterPro" id="IPR010982">
    <property type="entry name" value="Lambda_DNA-bd_dom_sf"/>
</dbReference>
<evidence type="ECO:0000256" key="1">
    <source>
        <dbReference type="ARBA" id="ARBA00023015"/>
    </source>
</evidence>
<dbReference type="PROSITE" id="PS50932">
    <property type="entry name" value="HTH_LACI_2"/>
    <property type="match status" value="1"/>
</dbReference>
<dbReference type="InterPro" id="IPR046335">
    <property type="entry name" value="LacI/GalR-like_sensor"/>
</dbReference>
<feature type="domain" description="HTH lacI-type" evidence="4">
    <location>
        <begin position="2"/>
        <end position="58"/>
    </location>
</feature>
<dbReference type="EMBL" id="JAAIWK010000004">
    <property type="protein sequence ID" value="NEY19137.1"/>
    <property type="molecule type" value="Genomic_DNA"/>
</dbReference>
<gene>
    <name evidence="5" type="ORF">G4D61_04035</name>
</gene>
<keyword evidence="2 5" id="KW-0238">DNA-binding</keyword>
<dbReference type="CDD" id="cd01392">
    <property type="entry name" value="HTH_LacI"/>
    <property type="match status" value="1"/>
</dbReference>
<sequence length="329" mass="37702">MATIKDIAEKAGVSISTVSRVLNYDETLSVTDETKKKIFEVAEELSYKKRNVRKSETKNIALIYWYTEREELDDLYYMSIRLGIMERCQQKNIRVITYYLDQIDDFHKEDIQGIIAVGKFSLKQEEMLRQLSTHIVFVDSSPNDDQFDAVVVDLKKVTKNIIDYFIDHQHKRIGFIGGHETFKDQTAEIEDSRETTFKQYMTEKGLLDESLIYIGKFTAQDGYTLMNQAIRDHQQQLPTAFFAASDAIAVGCLRALLENKIAVPERVNIIGIDDISVAKYVFPALSTVKVYTDLMGETAVDLLLERIEGRTIAKKVSIATKFIKRNSSF</sequence>
<keyword evidence="6" id="KW-1185">Reference proteome</keyword>
<dbReference type="SUPFAM" id="SSF47413">
    <property type="entry name" value="lambda repressor-like DNA-binding domains"/>
    <property type="match status" value="1"/>
</dbReference>
<proteinExistence type="predicted"/>
<dbReference type="CDD" id="cd01544">
    <property type="entry name" value="PBP1_GalR"/>
    <property type="match status" value="1"/>
</dbReference>
<accession>A0A6M0P3U8</accession>
<dbReference type="AlphaFoldDB" id="A0A6M0P3U8"/>
<dbReference type="GO" id="GO:0000976">
    <property type="term" value="F:transcription cis-regulatory region binding"/>
    <property type="evidence" value="ECO:0007669"/>
    <property type="project" value="TreeGrafter"/>
</dbReference>
<organism evidence="5 6">
    <name type="scientific">Heyndrickxia ginsengihumi</name>
    <dbReference type="NCBI Taxonomy" id="363870"/>
    <lineage>
        <taxon>Bacteria</taxon>
        <taxon>Bacillati</taxon>
        <taxon>Bacillota</taxon>
        <taxon>Bacilli</taxon>
        <taxon>Bacillales</taxon>
        <taxon>Bacillaceae</taxon>
        <taxon>Heyndrickxia</taxon>
    </lineage>
</organism>
<dbReference type="GO" id="GO:0003700">
    <property type="term" value="F:DNA-binding transcription factor activity"/>
    <property type="evidence" value="ECO:0007669"/>
    <property type="project" value="TreeGrafter"/>
</dbReference>
<dbReference type="PRINTS" id="PR00036">
    <property type="entry name" value="HTHLACI"/>
</dbReference>
<dbReference type="InterPro" id="IPR028082">
    <property type="entry name" value="Peripla_BP_I"/>
</dbReference>
<dbReference type="Gene3D" id="1.10.260.40">
    <property type="entry name" value="lambda repressor-like DNA-binding domains"/>
    <property type="match status" value="1"/>
</dbReference>
<keyword evidence="3" id="KW-0804">Transcription</keyword>
<dbReference type="SMART" id="SM00354">
    <property type="entry name" value="HTH_LACI"/>
    <property type="match status" value="1"/>
</dbReference>
<comment type="caution">
    <text evidence="5">The sequence shown here is derived from an EMBL/GenBank/DDBJ whole genome shotgun (WGS) entry which is preliminary data.</text>
</comment>
<protein>
    <submittedName>
        <fullName evidence="5">LacI family DNA-binding transcriptional regulator</fullName>
    </submittedName>
</protein>
<dbReference type="SUPFAM" id="SSF53822">
    <property type="entry name" value="Periplasmic binding protein-like I"/>
    <property type="match status" value="1"/>
</dbReference>
<reference evidence="5 6" key="1">
    <citation type="submission" date="2020-02" db="EMBL/GenBank/DDBJ databases">
        <authorList>
            <person name="Feng H."/>
        </authorList>
    </citation>
    <scope>NUCLEOTIDE SEQUENCE [LARGE SCALE GENOMIC DNA]</scope>
    <source>
        <strain evidence="5 6">Gsoil 114</strain>
    </source>
</reference>
<evidence type="ECO:0000313" key="6">
    <source>
        <dbReference type="Proteomes" id="UP000476934"/>
    </source>
</evidence>
<dbReference type="Pfam" id="PF13377">
    <property type="entry name" value="Peripla_BP_3"/>
    <property type="match status" value="1"/>
</dbReference>
<dbReference type="PROSITE" id="PS00356">
    <property type="entry name" value="HTH_LACI_1"/>
    <property type="match status" value="1"/>
</dbReference>
<dbReference type="Gene3D" id="3.40.50.2300">
    <property type="match status" value="2"/>
</dbReference>
<dbReference type="PANTHER" id="PTHR30146">
    <property type="entry name" value="LACI-RELATED TRANSCRIPTIONAL REPRESSOR"/>
    <property type="match status" value="1"/>
</dbReference>
<evidence type="ECO:0000313" key="5">
    <source>
        <dbReference type="EMBL" id="NEY19137.1"/>
    </source>
</evidence>